<evidence type="ECO:0000313" key="2">
    <source>
        <dbReference type="Proteomes" id="UP000003136"/>
    </source>
</evidence>
<reference evidence="1 2" key="1">
    <citation type="submission" date="2008-11" db="EMBL/GenBank/DDBJ databases">
        <title>Draft genome sequence of Bacteroides pectinophilus (ATCC 43243).</title>
        <authorList>
            <person name="Sudarsanam P."/>
            <person name="Ley R."/>
            <person name="Guruge J."/>
            <person name="Turnbaugh P.J."/>
            <person name="Mahowald M."/>
            <person name="Liep D."/>
            <person name="Gordon J."/>
        </authorList>
    </citation>
    <scope>NUCLEOTIDE SEQUENCE [LARGE SCALE GENOMIC DNA]</scope>
    <source>
        <strain evidence="1 2">ATCC 43243</strain>
    </source>
</reference>
<evidence type="ECO:0008006" key="3">
    <source>
        <dbReference type="Google" id="ProtNLM"/>
    </source>
</evidence>
<dbReference type="EMBL" id="ABVQ01000036">
    <property type="protein sequence ID" value="EEC57611.1"/>
    <property type="molecule type" value="Genomic_DNA"/>
</dbReference>
<organism evidence="1 2">
    <name type="scientific">[Bacteroides] pectinophilus ATCC 43243</name>
    <dbReference type="NCBI Taxonomy" id="483218"/>
    <lineage>
        <taxon>Bacteria</taxon>
        <taxon>Bacillati</taxon>
        <taxon>Bacillota</taxon>
        <taxon>Clostridia</taxon>
        <taxon>Eubacteriales</taxon>
    </lineage>
</organism>
<proteinExistence type="predicted"/>
<name>B7ASR5_9FIRM</name>
<evidence type="ECO:0000313" key="1">
    <source>
        <dbReference type="EMBL" id="EEC57611.1"/>
    </source>
</evidence>
<accession>B7ASR5</accession>
<keyword evidence="2" id="KW-1185">Reference proteome</keyword>
<dbReference type="eggNOG" id="ENOG5032SGE">
    <property type="taxonomic scope" value="Bacteria"/>
</dbReference>
<dbReference type="Proteomes" id="UP000003136">
    <property type="component" value="Unassembled WGS sequence"/>
</dbReference>
<protein>
    <recommendedName>
        <fullName evidence="3">DUF3793 domain-containing protein</fullName>
    </recommendedName>
</protein>
<dbReference type="Pfam" id="PF12672">
    <property type="entry name" value="DUF3793"/>
    <property type="match status" value="1"/>
</dbReference>
<dbReference type="STRING" id="483218.BACPEC_02120"/>
<sequence length="196" mass="22972">MSSEVYELIKKLSLNNLNTQTAMQCAPLIAGLKASNLMTIDRGYYRQLMQIIKGTKISCYVLVMTDTRITMLMYNEEKLRAYLESEHTSELMKKFGYEDCKLEKILPVFKTRYRRYISDNKDFPHELGLLLDYPAEDVEGFIEKRGQESLYTGYWKVYDKPEEKCRLFDSFEKAKQDILEKISGGMDMRQIIAVYA</sequence>
<dbReference type="InterPro" id="IPR024523">
    <property type="entry name" value="DUF3793"/>
</dbReference>
<dbReference type="HOGENOM" id="CLU_080981_1_0_9"/>
<dbReference type="AlphaFoldDB" id="B7ASR5"/>
<reference evidence="1 2" key="2">
    <citation type="submission" date="2008-11" db="EMBL/GenBank/DDBJ databases">
        <authorList>
            <person name="Fulton L."/>
            <person name="Clifton S."/>
            <person name="Fulton B."/>
            <person name="Xu J."/>
            <person name="Minx P."/>
            <person name="Pepin K.H."/>
            <person name="Johnson M."/>
            <person name="Bhonagiri V."/>
            <person name="Nash W.E."/>
            <person name="Mardis E.R."/>
            <person name="Wilson R.K."/>
        </authorList>
    </citation>
    <scope>NUCLEOTIDE SEQUENCE [LARGE SCALE GENOMIC DNA]</scope>
    <source>
        <strain evidence="1 2">ATCC 43243</strain>
    </source>
</reference>
<comment type="caution">
    <text evidence="1">The sequence shown here is derived from an EMBL/GenBank/DDBJ whole genome shotgun (WGS) entry which is preliminary data.</text>
</comment>
<gene>
    <name evidence="1" type="ORF">BACPEC_02120</name>
</gene>